<evidence type="ECO:0000313" key="2">
    <source>
        <dbReference type="Proteomes" id="UP000054485"/>
    </source>
</evidence>
<dbReference type="EMBL" id="KN835493">
    <property type="protein sequence ID" value="KIK36860.1"/>
    <property type="molecule type" value="Genomic_DNA"/>
</dbReference>
<sequence>IRVVEHKLSNKLYALKCIVKARCIKQKAVANILQERRLLEEACRGCFACTLNSQTTSFIDRPPFCGSKLSSNVKLLMDAELQVSNKCKGCIGEPRFTHK</sequence>
<organism evidence="1 2">
    <name type="scientific">Suillus luteus UH-Slu-Lm8-n1</name>
    <dbReference type="NCBI Taxonomy" id="930992"/>
    <lineage>
        <taxon>Eukaryota</taxon>
        <taxon>Fungi</taxon>
        <taxon>Dikarya</taxon>
        <taxon>Basidiomycota</taxon>
        <taxon>Agaricomycotina</taxon>
        <taxon>Agaricomycetes</taxon>
        <taxon>Agaricomycetidae</taxon>
        <taxon>Boletales</taxon>
        <taxon>Suillineae</taxon>
        <taxon>Suillaceae</taxon>
        <taxon>Suillus</taxon>
    </lineage>
</organism>
<dbReference type="AlphaFoldDB" id="A0A0C9ZHH6"/>
<dbReference type="OrthoDB" id="2918536at2759"/>
<dbReference type="Gene3D" id="3.30.200.20">
    <property type="entry name" value="Phosphorylase Kinase, domain 1"/>
    <property type="match status" value="1"/>
</dbReference>
<dbReference type="InParanoid" id="A0A0C9ZHH6"/>
<dbReference type="STRING" id="930992.A0A0C9ZHH6"/>
<dbReference type="HOGENOM" id="CLU_2326486_0_0_1"/>
<reference evidence="2" key="2">
    <citation type="submission" date="2015-01" db="EMBL/GenBank/DDBJ databases">
        <title>Evolutionary Origins and Diversification of the Mycorrhizal Mutualists.</title>
        <authorList>
            <consortium name="DOE Joint Genome Institute"/>
            <consortium name="Mycorrhizal Genomics Consortium"/>
            <person name="Kohler A."/>
            <person name="Kuo A."/>
            <person name="Nagy L.G."/>
            <person name="Floudas D."/>
            <person name="Copeland A."/>
            <person name="Barry K.W."/>
            <person name="Cichocki N."/>
            <person name="Veneault-Fourrey C."/>
            <person name="LaButti K."/>
            <person name="Lindquist E.A."/>
            <person name="Lipzen A."/>
            <person name="Lundell T."/>
            <person name="Morin E."/>
            <person name="Murat C."/>
            <person name="Riley R."/>
            <person name="Ohm R."/>
            <person name="Sun H."/>
            <person name="Tunlid A."/>
            <person name="Henrissat B."/>
            <person name="Grigoriev I.V."/>
            <person name="Hibbett D.S."/>
            <person name="Martin F."/>
        </authorList>
    </citation>
    <scope>NUCLEOTIDE SEQUENCE [LARGE SCALE GENOMIC DNA]</scope>
    <source>
        <strain evidence="2">UH-Slu-Lm8-n1</strain>
    </source>
</reference>
<reference evidence="1 2" key="1">
    <citation type="submission" date="2014-04" db="EMBL/GenBank/DDBJ databases">
        <authorList>
            <consortium name="DOE Joint Genome Institute"/>
            <person name="Kuo A."/>
            <person name="Ruytinx J."/>
            <person name="Rineau F."/>
            <person name="Colpaert J."/>
            <person name="Kohler A."/>
            <person name="Nagy L.G."/>
            <person name="Floudas D."/>
            <person name="Copeland A."/>
            <person name="Barry K.W."/>
            <person name="Cichocki N."/>
            <person name="Veneault-Fourrey C."/>
            <person name="LaButti K."/>
            <person name="Lindquist E.A."/>
            <person name="Lipzen A."/>
            <person name="Lundell T."/>
            <person name="Morin E."/>
            <person name="Murat C."/>
            <person name="Sun H."/>
            <person name="Tunlid A."/>
            <person name="Henrissat B."/>
            <person name="Grigoriev I.V."/>
            <person name="Hibbett D.S."/>
            <person name="Martin F."/>
            <person name="Nordberg H.P."/>
            <person name="Cantor M.N."/>
            <person name="Hua S.X."/>
        </authorList>
    </citation>
    <scope>NUCLEOTIDE SEQUENCE [LARGE SCALE GENOMIC DNA]</scope>
    <source>
        <strain evidence="1 2">UH-Slu-Lm8-n1</strain>
    </source>
</reference>
<accession>A0A0C9ZHH6</accession>
<dbReference type="Proteomes" id="UP000054485">
    <property type="component" value="Unassembled WGS sequence"/>
</dbReference>
<protein>
    <submittedName>
        <fullName evidence="1">Uncharacterized protein</fullName>
    </submittedName>
</protein>
<feature type="non-terminal residue" evidence="1">
    <location>
        <position position="1"/>
    </location>
</feature>
<keyword evidence="2" id="KW-1185">Reference proteome</keyword>
<gene>
    <name evidence="1" type="ORF">CY34DRAFT_93672</name>
</gene>
<evidence type="ECO:0000313" key="1">
    <source>
        <dbReference type="EMBL" id="KIK36860.1"/>
    </source>
</evidence>
<name>A0A0C9ZHH6_9AGAM</name>
<proteinExistence type="predicted"/>